<dbReference type="RefSeq" id="WP_045763702.1">
    <property type="nucleotide sequence ID" value="NZ_JYOV01000021.1"/>
</dbReference>
<proteinExistence type="inferred from homology"/>
<reference evidence="8 9" key="1">
    <citation type="submission" date="2015-02" db="EMBL/GenBank/DDBJ databases">
        <title>Evolution of amylase-binding proteins of oral streptococcal species.</title>
        <authorList>
            <person name="Haase E.M."/>
        </authorList>
    </citation>
    <scope>NUCLEOTIDE SEQUENCE [LARGE SCALE GENOMIC DNA]</scope>
    <source>
        <strain evidence="8 9">UC6950A</strain>
    </source>
</reference>
<dbReference type="GO" id="GO:0005737">
    <property type="term" value="C:cytoplasm"/>
    <property type="evidence" value="ECO:0007669"/>
    <property type="project" value="UniProtKB-SubCell"/>
</dbReference>
<protein>
    <recommendedName>
        <fullName evidence="6">Arginine deiminase</fullName>
        <shortName evidence="6">ADI</shortName>
        <ecNumber evidence="6">3.5.3.6</ecNumber>
    </recommendedName>
    <alternativeName>
        <fullName evidence="6">Arginine dihydrolase</fullName>
        <shortName evidence="6">AD</shortName>
    </alternativeName>
</protein>
<dbReference type="NCBIfam" id="TIGR01078">
    <property type="entry name" value="arcA"/>
    <property type="match status" value="1"/>
</dbReference>
<dbReference type="EC" id="3.5.3.6" evidence="6"/>
<dbReference type="EMBL" id="JYOV01000021">
    <property type="protein sequence ID" value="KJU90891.1"/>
    <property type="molecule type" value="Genomic_DNA"/>
</dbReference>
<feature type="active site" description="Amidino-cysteine intermediate" evidence="6 7">
    <location>
        <position position="399"/>
    </location>
</feature>
<evidence type="ECO:0000256" key="5">
    <source>
        <dbReference type="ARBA" id="ARBA00049429"/>
    </source>
</evidence>
<keyword evidence="4 6" id="KW-0378">Hydrolase</keyword>
<dbReference type="PRINTS" id="PR01466">
    <property type="entry name" value="ARGDEIMINASE"/>
</dbReference>
<evidence type="ECO:0000256" key="6">
    <source>
        <dbReference type="HAMAP-Rule" id="MF_00242"/>
    </source>
</evidence>
<dbReference type="PIRSF" id="PIRSF006356">
    <property type="entry name" value="Arg_deiminase"/>
    <property type="match status" value="1"/>
</dbReference>
<dbReference type="GO" id="GO:0016990">
    <property type="term" value="F:arginine deiminase activity"/>
    <property type="evidence" value="ECO:0007669"/>
    <property type="project" value="UniProtKB-UniRule"/>
</dbReference>
<accession>A0A0F3H9N3</accession>
<evidence type="ECO:0000313" key="9">
    <source>
        <dbReference type="Proteomes" id="UP000033405"/>
    </source>
</evidence>
<comment type="catalytic activity">
    <reaction evidence="5 6">
        <text>L-arginine + H2O = L-citrulline + NH4(+)</text>
        <dbReference type="Rhea" id="RHEA:19597"/>
        <dbReference type="ChEBI" id="CHEBI:15377"/>
        <dbReference type="ChEBI" id="CHEBI:28938"/>
        <dbReference type="ChEBI" id="CHEBI:32682"/>
        <dbReference type="ChEBI" id="CHEBI:57743"/>
        <dbReference type="EC" id="3.5.3.6"/>
    </reaction>
</comment>
<keyword evidence="3 6" id="KW-0056">Arginine metabolism</keyword>
<dbReference type="GO" id="GO:0019546">
    <property type="term" value="P:L-arginine deiminase pathway"/>
    <property type="evidence" value="ECO:0007669"/>
    <property type="project" value="UniProtKB-UniRule"/>
</dbReference>
<evidence type="ECO:0000256" key="2">
    <source>
        <dbReference type="ARBA" id="ARBA00010206"/>
    </source>
</evidence>
<evidence type="ECO:0000256" key="7">
    <source>
        <dbReference type="PIRSR" id="PIRSR006356-1"/>
    </source>
</evidence>
<organism evidence="8 9">
    <name type="scientific">Streptococcus infantis</name>
    <dbReference type="NCBI Taxonomy" id="68892"/>
    <lineage>
        <taxon>Bacteria</taxon>
        <taxon>Bacillati</taxon>
        <taxon>Bacillota</taxon>
        <taxon>Bacilli</taxon>
        <taxon>Lactobacillales</taxon>
        <taxon>Streptococcaceae</taxon>
        <taxon>Streptococcus</taxon>
    </lineage>
</organism>
<comment type="pathway">
    <text evidence="1 6">Amino-acid degradation; L-arginine degradation via ADI pathway; carbamoyl phosphate from L-arginine: step 1/2.</text>
</comment>
<dbReference type="Proteomes" id="UP000033405">
    <property type="component" value="Unassembled WGS sequence"/>
</dbReference>
<comment type="caution">
    <text evidence="8">The sequence shown here is derived from an EMBL/GenBank/DDBJ whole genome shotgun (WGS) entry which is preliminary data.</text>
</comment>
<dbReference type="InterPro" id="IPR003876">
    <property type="entry name" value="Arg_deiminase"/>
</dbReference>
<dbReference type="PATRIC" id="fig|28037.218.peg.1639"/>
<dbReference type="PANTHER" id="PTHR47271:SF2">
    <property type="entry name" value="ARGININE DEIMINASE"/>
    <property type="match status" value="1"/>
</dbReference>
<evidence type="ECO:0000256" key="1">
    <source>
        <dbReference type="ARBA" id="ARBA00005213"/>
    </source>
</evidence>
<dbReference type="AlphaFoldDB" id="A0A0F3H9N3"/>
<evidence type="ECO:0000256" key="4">
    <source>
        <dbReference type="ARBA" id="ARBA00022801"/>
    </source>
</evidence>
<dbReference type="NCBIfam" id="NF002381">
    <property type="entry name" value="PRK01388.1"/>
    <property type="match status" value="1"/>
</dbReference>
<evidence type="ECO:0000313" key="8">
    <source>
        <dbReference type="EMBL" id="KJU90891.1"/>
    </source>
</evidence>
<name>A0A0F3H9N3_9STRE</name>
<gene>
    <name evidence="6 8" type="primary">arcA</name>
    <name evidence="8" type="ORF">TZ96_01673</name>
</gene>
<dbReference type="Gene3D" id="1.10.3930.10">
    <property type="entry name" value="Arginine deiminase"/>
    <property type="match status" value="1"/>
</dbReference>
<dbReference type="PANTHER" id="PTHR47271">
    <property type="entry name" value="ARGININE DEIMINASE"/>
    <property type="match status" value="1"/>
</dbReference>
<comment type="subcellular location">
    <subcellularLocation>
        <location evidence="6">Cytoplasm</location>
    </subcellularLocation>
</comment>
<dbReference type="UniPathway" id="UPA00254">
    <property type="reaction ID" value="UER00364"/>
</dbReference>
<dbReference type="Gene3D" id="3.75.10.10">
    <property type="entry name" value="L-arginine/glycine Amidinotransferase, Chain A"/>
    <property type="match status" value="1"/>
</dbReference>
<keyword evidence="6" id="KW-0963">Cytoplasm</keyword>
<dbReference type="HAMAP" id="MF_00242">
    <property type="entry name" value="Arg_deiminase"/>
    <property type="match status" value="1"/>
</dbReference>
<dbReference type="Pfam" id="PF02274">
    <property type="entry name" value="ADI"/>
    <property type="match status" value="1"/>
</dbReference>
<evidence type="ECO:0000256" key="3">
    <source>
        <dbReference type="ARBA" id="ARBA00022503"/>
    </source>
</evidence>
<dbReference type="SUPFAM" id="SSF55909">
    <property type="entry name" value="Pentein"/>
    <property type="match status" value="1"/>
</dbReference>
<comment type="similarity">
    <text evidence="2 6">Belongs to the arginine deiminase family.</text>
</comment>
<sequence>MSSHPIHVFSEIGKLKKVMLHRPGQELENLMPDHLERLLFDDIPFLADAQSEHDAFAQALRDEGIEVLYLEQLAAESLTSPEIRDQFIEEYLNEANIRGRQTKNAIRKLLHDIDDNLELIKKTMAGVQKVELPDIPEEGKGLTDLVESDYPFAIDPMPNLYFTRDPFATIGNAVSLNHMYADTRNRETLYGKYIFKHHPIYGGKVELIYNREETTRIEGGDELVLSKDVLAVGISQRTDAASIEKLLVNIFKKNVGFKKVLAFEFSNSRKFMHLDTVFTMVDYDKFTIHPEIQGNLHVYSVTYENEKLNIVEEKGDLAELLAQNLGLEKVTLIPCGDGNIVAAAREQWNDGSNTLAIAPGVVVVYERNTVTNKKLEEYGLRLIKIRGRELVRGRGGPRCMSMPFEREDI</sequence>